<feature type="domain" description="UBA" evidence="2">
    <location>
        <begin position="70"/>
        <end position="108"/>
    </location>
</feature>
<evidence type="ECO:0000256" key="1">
    <source>
        <dbReference type="SAM" id="MobiDB-lite"/>
    </source>
</evidence>
<dbReference type="CDD" id="cd14309">
    <property type="entry name" value="UBA_scDdi1_like"/>
    <property type="match status" value="1"/>
</dbReference>
<keyword evidence="4" id="KW-1185">Reference proteome</keyword>
<name>A0A1X2GB96_9FUNG</name>
<dbReference type="STRING" id="101127.A0A1X2GB96"/>
<sequence>MFDHCEIPFLAEHELPEKQRMMEVHGSGDDDMPTEARVVGPQAAHNAEVPASSSASQPPAPAATTQQPSRFPEQHIQTLTNLGMSRQEAIQALEMSNGNLDLAASLLF</sequence>
<dbReference type="AlphaFoldDB" id="A0A1X2GB96"/>
<dbReference type="SMART" id="SM00165">
    <property type="entry name" value="UBA"/>
    <property type="match status" value="1"/>
</dbReference>
<gene>
    <name evidence="3" type="ORF">DM01DRAFT_1100342</name>
</gene>
<dbReference type="InterPro" id="IPR009060">
    <property type="entry name" value="UBA-like_sf"/>
</dbReference>
<dbReference type="InterPro" id="IPR015940">
    <property type="entry name" value="UBA"/>
</dbReference>
<organism evidence="3 4">
    <name type="scientific">Hesseltinella vesiculosa</name>
    <dbReference type="NCBI Taxonomy" id="101127"/>
    <lineage>
        <taxon>Eukaryota</taxon>
        <taxon>Fungi</taxon>
        <taxon>Fungi incertae sedis</taxon>
        <taxon>Mucoromycota</taxon>
        <taxon>Mucoromycotina</taxon>
        <taxon>Mucoromycetes</taxon>
        <taxon>Mucorales</taxon>
        <taxon>Cunninghamellaceae</taxon>
        <taxon>Hesseltinella</taxon>
    </lineage>
</organism>
<dbReference type="Gene3D" id="1.10.8.10">
    <property type="entry name" value="DNA helicase RuvA subunit, C-terminal domain"/>
    <property type="match status" value="1"/>
</dbReference>
<dbReference type="SUPFAM" id="SSF46934">
    <property type="entry name" value="UBA-like"/>
    <property type="match status" value="1"/>
</dbReference>
<dbReference type="Proteomes" id="UP000242146">
    <property type="component" value="Unassembled WGS sequence"/>
</dbReference>
<dbReference type="OrthoDB" id="1047367at2759"/>
<comment type="caution">
    <text evidence="3">The sequence shown here is derived from an EMBL/GenBank/DDBJ whole genome shotgun (WGS) entry which is preliminary data.</text>
</comment>
<dbReference type="PROSITE" id="PS50030">
    <property type="entry name" value="UBA"/>
    <property type="match status" value="1"/>
</dbReference>
<proteinExistence type="predicted"/>
<feature type="compositionally biased region" description="Basic and acidic residues" evidence="1">
    <location>
        <begin position="1"/>
        <end position="28"/>
    </location>
</feature>
<dbReference type="Pfam" id="PF00627">
    <property type="entry name" value="UBA"/>
    <property type="match status" value="1"/>
</dbReference>
<reference evidence="3 4" key="1">
    <citation type="submission" date="2016-07" db="EMBL/GenBank/DDBJ databases">
        <title>Pervasive Adenine N6-methylation of Active Genes in Fungi.</title>
        <authorList>
            <consortium name="DOE Joint Genome Institute"/>
            <person name="Mondo S.J."/>
            <person name="Dannebaum R.O."/>
            <person name="Kuo R.C."/>
            <person name="Labutti K."/>
            <person name="Haridas S."/>
            <person name="Kuo A."/>
            <person name="Salamov A."/>
            <person name="Ahrendt S.R."/>
            <person name="Lipzen A."/>
            <person name="Sullivan W."/>
            <person name="Andreopoulos W.B."/>
            <person name="Clum A."/>
            <person name="Lindquist E."/>
            <person name="Daum C."/>
            <person name="Ramamoorthy G.K."/>
            <person name="Gryganskyi A."/>
            <person name="Culley D."/>
            <person name="Magnuson J.K."/>
            <person name="James T.Y."/>
            <person name="O'Malley M.A."/>
            <person name="Stajich J.E."/>
            <person name="Spatafora J.W."/>
            <person name="Visel A."/>
            <person name="Grigoriev I.V."/>
        </authorList>
    </citation>
    <scope>NUCLEOTIDE SEQUENCE [LARGE SCALE GENOMIC DNA]</scope>
    <source>
        <strain evidence="3 4">NRRL 3301</strain>
    </source>
</reference>
<evidence type="ECO:0000313" key="4">
    <source>
        <dbReference type="Proteomes" id="UP000242146"/>
    </source>
</evidence>
<evidence type="ECO:0000313" key="3">
    <source>
        <dbReference type="EMBL" id="ORX49769.1"/>
    </source>
</evidence>
<evidence type="ECO:0000259" key="2">
    <source>
        <dbReference type="PROSITE" id="PS50030"/>
    </source>
</evidence>
<dbReference type="EMBL" id="MCGT01000025">
    <property type="protein sequence ID" value="ORX49769.1"/>
    <property type="molecule type" value="Genomic_DNA"/>
</dbReference>
<protein>
    <recommendedName>
        <fullName evidence="2">UBA domain-containing protein</fullName>
    </recommendedName>
</protein>
<feature type="region of interest" description="Disordered" evidence="1">
    <location>
        <begin position="1"/>
        <end position="72"/>
    </location>
</feature>
<feature type="compositionally biased region" description="Low complexity" evidence="1">
    <location>
        <begin position="50"/>
        <end position="69"/>
    </location>
</feature>
<accession>A0A1X2GB96</accession>